<evidence type="ECO:0000313" key="2">
    <source>
        <dbReference type="Proteomes" id="UP000245872"/>
    </source>
</evidence>
<dbReference type="EMBL" id="CP029619">
    <property type="protein sequence ID" value="AWN82310.1"/>
    <property type="molecule type" value="Genomic_DNA"/>
</dbReference>
<dbReference type="AlphaFoldDB" id="A0A2Z3LJT4"/>
<dbReference type="Proteomes" id="UP000245872">
    <property type="component" value="Chromosome"/>
</dbReference>
<proteinExistence type="predicted"/>
<keyword evidence="2" id="KW-1185">Reference proteome</keyword>
<accession>A0A2Z3LJT4</accession>
<sequence>MLRKFFYKALNELFTKQVTTDNGIISVDVPRDSTSTFEPVLLPKCQTRILGYLAINYMTRKWTIPIHNWSETLDIVQYFPKLSTFNRCA</sequence>
<name>A0A2Z3LJT4_9BACT</name>
<dbReference type="KEGG" id="cher:DK880_01013"/>
<organism evidence="1 2">
    <name type="scientific">Candidatus Cardinium hertigii</name>
    <dbReference type="NCBI Taxonomy" id="247481"/>
    <lineage>
        <taxon>Bacteria</taxon>
        <taxon>Pseudomonadati</taxon>
        <taxon>Bacteroidota</taxon>
        <taxon>Cytophagia</taxon>
        <taxon>Cytophagales</taxon>
        <taxon>Amoebophilaceae</taxon>
        <taxon>Candidatus Cardinium</taxon>
    </lineage>
</organism>
<protein>
    <submittedName>
        <fullName evidence="1">Uncharacterized protein</fullName>
    </submittedName>
</protein>
<reference evidence="1 2" key="1">
    <citation type="submission" date="2018-05" db="EMBL/GenBank/DDBJ databases">
        <title>Candidatus Cardinium hertigii Genome Assembly.</title>
        <authorList>
            <person name="Showmaker K.C."/>
            <person name="Walden K.O."/>
            <person name="Fields C.J."/>
            <person name="Lambert K.N."/>
            <person name="Hudson M.E."/>
        </authorList>
    </citation>
    <scope>NUCLEOTIDE SEQUENCE [LARGE SCALE GENOMIC DNA]</scope>
    <source>
        <strain evidence="2">cHgTN10</strain>
    </source>
</reference>
<gene>
    <name evidence="1" type="ORF">DK880_01013</name>
</gene>
<evidence type="ECO:0000313" key="1">
    <source>
        <dbReference type="EMBL" id="AWN82310.1"/>
    </source>
</evidence>